<dbReference type="InterPro" id="IPR000157">
    <property type="entry name" value="TIR_dom"/>
</dbReference>
<dbReference type="Gene3D" id="3.40.50.10140">
    <property type="entry name" value="Toll/interleukin-1 receptor homology (TIR) domain"/>
    <property type="match status" value="2"/>
</dbReference>
<dbReference type="GO" id="GO:0007165">
    <property type="term" value="P:signal transduction"/>
    <property type="evidence" value="ECO:0000318"/>
    <property type="project" value="GO_Central"/>
</dbReference>
<protein>
    <submittedName>
        <fullName evidence="3">TIR-NBS-LRR resistance protein, putative</fullName>
    </submittedName>
</protein>
<evidence type="ECO:0000313" key="3">
    <source>
        <dbReference type="EMBL" id="KEH16906.1"/>
    </source>
</evidence>
<dbReference type="EMBL" id="KL402795">
    <property type="protein sequence ID" value="KEH16906.1"/>
    <property type="molecule type" value="Genomic_DNA"/>
</dbReference>
<evidence type="ECO:0000259" key="2">
    <source>
        <dbReference type="Pfam" id="PF01582"/>
    </source>
</evidence>
<dbReference type="InterPro" id="IPR035897">
    <property type="entry name" value="Toll_tir_struct_dom_sf"/>
</dbReference>
<reference evidence="4" key="3">
    <citation type="submission" date="2015-06" db="UniProtKB">
        <authorList>
            <consortium name="EnsemblPlants"/>
        </authorList>
    </citation>
    <scope>IDENTIFICATION</scope>
    <source>
        <strain evidence="4">cv. Jemalong A17</strain>
    </source>
</reference>
<dbReference type="HOGENOM" id="CLU_2053169_0_0_1"/>
<accession>A0A072TI82</accession>
<evidence type="ECO:0000256" key="1">
    <source>
        <dbReference type="ARBA" id="ARBA00023027"/>
    </source>
</evidence>
<keyword evidence="5" id="KW-1185">Reference proteome</keyword>
<dbReference type="PANTHER" id="PTHR32009">
    <property type="entry name" value="TMV RESISTANCE PROTEIN N-LIKE"/>
    <property type="match status" value="1"/>
</dbReference>
<dbReference type="GO" id="GO:0005634">
    <property type="term" value="C:nucleus"/>
    <property type="evidence" value="ECO:0000318"/>
    <property type="project" value="GO_Central"/>
</dbReference>
<proteinExistence type="predicted"/>
<organism evidence="3 5">
    <name type="scientific">Medicago truncatula</name>
    <name type="common">Barrel medic</name>
    <name type="synonym">Medicago tribuloides</name>
    <dbReference type="NCBI Taxonomy" id="3880"/>
    <lineage>
        <taxon>Eukaryota</taxon>
        <taxon>Viridiplantae</taxon>
        <taxon>Streptophyta</taxon>
        <taxon>Embryophyta</taxon>
        <taxon>Tracheophyta</taxon>
        <taxon>Spermatophyta</taxon>
        <taxon>Magnoliopsida</taxon>
        <taxon>eudicotyledons</taxon>
        <taxon>Gunneridae</taxon>
        <taxon>Pentapetalae</taxon>
        <taxon>rosids</taxon>
        <taxon>fabids</taxon>
        <taxon>Fabales</taxon>
        <taxon>Fabaceae</taxon>
        <taxon>Papilionoideae</taxon>
        <taxon>50 kb inversion clade</taxon>
        <taxon>NPAAA clade</taxon>
        <taxon>Hologalegina</taxon>
        <taxon>IRL clade</taxon>
        <taxon>Trifolieae</taxon>
        <taxon>Medicago</taxon>
    </lineage>
</organism>
<dbReference type="Pfam" id="PF01582">
    <property type="entry name" value="TIR"/>
    <property type="match status" value="2"/>
</dbReference>
<feature type="domain" description="TIR" evidence="2">
    <location>
        <begin position="14"/>
        <end position="57"/>
    </location>
</feature>
<reference evidence="3 5" key="2">
    <citation type="journal article" date="2014" name="BMC Genomics">
        <title>An improved genome release (version Mt4.0) for the model legume Medicago truncatula.</title>
        <authorList>
            <person name="Tang H."/>
            <person name="Krishnakumar V."/>
            <person name="Bidwell S."/>
            <person name="Rosen B."/>
            <person name="Chan A."/>
            <person name="Zhou S."/>
            <person name="Gentzbittel L."/>
            <person name="Childs K.L."/>
            <person name="Yandell M."/>
            <person name="Gundlach H."/>
            <person name="Mayer K.F."/>
            <person name="Schwartz D.C."/>
            <person name="Town C.D."/>
        </authorList>
    </citation>
    <scope>GENOME REANNOTATION</scope>
    <source>
        <strain evidence="3">A17</strain>
        <strain evidence="4 5">cv. Jemalong A17</strain>
    </source>
</reference>
<dbReference type="EnsemblPlants" id="KEH16906">
    <property type="protein sequence ID" value="KEH16906"/>
    <property type="gene ID" value="MTR_0070s0060"/>
</dbReference>
<sequence>MRKKVIAYHICWTISSHLNSALRRLDIKTYIDDNLERGDEISQALLKAIDEAKLSVIEVYAEAFVKHEQRFGSTMNILQKWRDALGEAANHSGWHCSINRTEAELVEEIAMGVLQKLIQY</sequence>
<dbReference type="PANTHER" id="PTHR32009:SF120">
    <property type="entry name" value="TYPE DISEASE RESISTANCE PROTEIN, PUTATIVE-RELATED"/>
    <property type="match status" value="1"/>
</dbReference>
<feature type="domain" description="TIR" evidence="2">
    <location>
        <begin position="60"/>
        <end position="117"/>
    </location>
</feature>
<evidence type="ECO:0000313" key="4">
    <source>
        <dbReference type="EnsemblPlants" id="KEH16906"/>
    </source>
</evidence>
<gene>
    <name evidence="3" type="ORF">MTR_0070s0060</name>
</gene>
<dbReference type="AlphaFoldDB" id="A0A072TI82"/>
<reference evidence="3 5" key="1">
    <citation type="journal article" date="2011" name="Nature">
        <title>The Medicago genome provides insight into the evolution of rhizobial symbioses.</title>
        <authorList>
            <person name="Young N.D."/>
            <person name="Debelle F."/>
            <person name="Oldroyd G.E."/>
            <person name="Geurts R."/>
            <person name="Cannon S.B."/>
            <person name="Udvardi M.K."/>
            <person name="Benedito V.A."/>
            <person name="Mayer K.F."/>
            <person name="Gouzy J."/>
            <person name="Schoof H."/>
            <person name="Van de Peer Y."/>
            <person name="Proost S."/>
            <person name="Cook D.R."/>
            <person name="Meyers B.C."/>
            <person name="Spannagl M."/>
            <person name="Cheung F."/>
            <person name="De Mita S."/>
            <person name="Krishnakumar V."/>
            <person name="Gundlach H."/>
            <person name="Zhou S."/>
            <person name="Mudge J."/>
            <person name="Bharti A.K."/>
            <person name="Murray J.D."/>
            <person name="Naoumkina M.A."/>
            <person name="Rosen B."/>
            <person name="Silverstein K.A."/>
            <person name="Tang H."/>
            <person name="Rombauts S."/>
            <person name="Zhao P.X."/>
            <person name="Zhou P."/>
            <person name="Barbe V."/>
            <person name="Bardou P."/>
            <person name="Bechner M."/>
            <person name="Bellec A."/>
            <person name="Berger A."/>
            <person name="Berges H."/>
            <person name="Bidwell S."/>
            <person name="Bisseling T."/>
            <person name="Choisne N."/>
            <person name="Couloux A."/>
            <person name="Denny R."/>
            <person name="Deshpande S."/>
            <person name="Dai X."/>
            <person name="Doyle J.J."/>
            <person name="Dudez A.M."/>
            <person name="Farmer A.D."/>
            <person name="Fouteau S."/>
            <person name="Franken C."/>
            <person name="Gibelin C."/>
            <person name="Gish J."/>
            <person name="Goldstein S."/>
            <person name="Gonzalez A.J."/>
            <person name="Green P.J."/>
            <person name="Hallab A."/>
            <person name="Hartog M."/>
            <person name="Hua A."/>
            <person name="Humphray S.J."/>
            <person name="Jeong D.H."/>
            <person name="Jing Y."/>
            <person name="Jocker A."/>
            <person name="Kenton S.M."/>
            <person name="Kim D.J."/>
            <person name="Klee K."/>
            <person name="Lai H."/>
            <person name="Lang C."/>
            <person name="Lin S."/>
            <person name="Macmil S.L."/>
            <person name="Magdelenat G."/>
            <person name="Matthews L."/>
            <person name="McCorrison J."/>
            <person name="Monaghan E.L."/>
            <person name="Mun J.H."/>
            <person name="Najar F.Z."/>
            <person name="Nicholson C."/>
            <person name="Noirot C."/>
            <person name="O'Bleness M."/>
            <person name="Paule C.R."/>
            <person name="Poulain J."/>
            <person name="Prion F."/>
            <person name="Qin B."/>
            <person name="Qu C."/>
            <person name="Retzel E.F."/>
            <person name="Riddle C."/>
            <person name="Sallet E."/>
            <person name="Samain S."/>
            <person name="Samson N."/>
            <person name="Sanders I."/>
            <person name="Saurat O."/>
            <person name="Scarpelli C."/>
            <person name="Schiex T."/>
            <person name="Segurens B."/>
            <person name="Severin A.J."/>
            <person name="Sherrier D.J."/>
            <person name="Shi R."/>
            <person name="Sims S."/>
            <person name="Singer S.R."/>
            <person name="Sinharoy S."/>
            <person name="Sterck L."/>
            <person name="Viollet A."/>
            <person name="Wang B.B."/>
            <person name="Wang K."/>
            <person name="Wang M."/>
            <person name="Wang X."/>
            <person name="Warfsmann J."/>
            <person name="Weissenbach J."/>
            <person name="White D.D."/>
            <person name="White J.D."/>
            <person name="Wiley G.B."/>
            <person name="Wincker P."/>
            <person name="Xing Y."/>
            <person name="Yang L."/>
            <person name="Yao Z."/>
            <person name="Ying F."/>
            <person name="Zhai J."/>
            <person name="Zhou L."/>
            <person name="Zuber A."/>
            <person name="Denarie J."/>
            <person name="Dixon R.A."/>
            <person name="May G.D."/>
            <person name="Schwartz D.C."/>
            <person name="Rogers J."/>
            <person name="Quetier F."/>
            <person name="Town C.D."/>
            <person name="Roe B.A."/>
        </authorList>
    </citation>
    <scope>NUCLEOTIDE SEQUENCE [LARGE SCALE GENOMIC DNA]</scope>
    <source>
        <strain evidence="3">A17</strain>
        <strain evidence="4 5">cv. Jemalong A17</strain>
    </source>
</reference>
<dbReference type="Proteomes" id="UP000002051">
    <property type="component" value="Unassembled WGS sequence"/>
</dbReference>
<dbReference type="SUPFAM" id="SSF52200">
    <property type="entry name" value="Toll/Interleukin receptor TIR domain"/>
    <property type="match status" value="1"/>
</dbReference>
<name>A0A072TI82_MEDTR</name>
<evidence type="ECO:0000313" key="5">
    <source>
        <dbReference type="Proteomes" id="UP000002051"/>
    </source>
</evidence>
<keyword evidence="1" id="KW-0520">NAD</keyword>